<feature type="transmembrane region" description="Helical" evidence="1">
    <location>
        <begin position="136"/>
        <end position="153"/>
    </location>
</feature>
<dbReference type="EMBL" id="RXIC02000021">
    <property type="protein sequence ID" value="KAB1218671.1"/>
    <property type="molecule type" value="Genomic_DNA"/>
</dbReference>
<dbReference type="PANTHER" id="PTHR35288:SF2">
    <property type="entry name" value="TRANSMEMBRANE PROTEIN"/>
    <property type="match status" value="1"/>
</dbReference>
<accession>A0A6A1W7A3</accession>
<organism evidence="2 4">
    <name type="scientific">Morella rubra</name>
    <name type="common">Chinese bayberry</name>
    <dbReference type="NCBI Taxonomy" id="262757"/>
    <lineage>
        <taxon>Eukaryota</taxon>
        <taxon>Viridiplantae</taxon>
        <taxon>Streptophyta</taxon>
        <taxon>Embryophyta</taxon>
        <taxon>Tracheophyta</taxon>
        <taxon>Spermatophyta</taxon>
        <taxon>Magnoliopsida</taxon>
        <taxon>eudicotyledons</taxon>
        <taxon>Gunneridae</taxon>
        <taxon>Pentapetalae</taxon>
        <taxon>rosids</taxon>
        <taxon>fabids</taxon>
        <taxon>Fagales</taxon>
        <taxon>Myricaceae</taxon>
        <taxon>Morella</taxon>
    </lineage>
</organism>
<dbReference type="OrthoDB" id="2016444at2759"/>
<keyword evidence="4" id="KW-1185">Reference proteome</keyword>
<dbReference type="EMBL" id="RXIC02000021">
    <property type="protein sequence ID" value="KAB1218660.1"/>
    <property type="molecule type" value="Genomic_DNA"/>
</dbReference>
<proteinExistence type="predicted"/>
<evidence type="ECO:0000313" key="2">
    <source>
        <dbReference type="EMBL" id="KAB1218660.1"/>
    </source>
</evidence>
<dbReference type="AlphaFoldDB" id="A0A6A1W7A3"/>
<keyword evidence="1" id="KW-1133">Transmembrane helix</keyword>
<keyword evidence="1" id="KW-0472">Membrane</keyword>
<sequence length="234" mass="25606">MASSREWACIISSVASAIYFLVIILQVPLFRVTCRAGICRTPIQVTCSQLIASELFPIVVVKALIYPGAIAHAFFQNNTMPSYNNLLKLYKFTDVKAAPATSDLQRIEVGLFGKHALGGCHLVVQALLSVFSDDRLVLAGSYLSIAGAILGLIKPGRVSLFGTLLIVWGLLREAITRKSAEIDPMKAIFIYPAMLGALVSAFLSIRKDVRKILRSYKGKRNVKHSLTQLKVKQG</sequence>
<gene>
    <name evidence="2" type="ORF">CJ030_MR3G026540</name>
    <name evidence="3" type="ORF">CJ030_MR3G026551</name>
</gene>
<reference evidence="2 4" key="2">
    <citation type="journal article" date="2019" name="Plant Biotechnol. J.">
        <title>The red bayberry genome and genetic basis of sex determination.</title>
        <authorList>
            <person name="Jia H.M."/>
            <person name="Jia H.J."/>
            <person name="Cai Q.L."/>
            <person name="Wang Y."/>
            <person name="Zhao H.B."/>
            <person name="Yang W.F."/>
            <person name="Wang G.Y."/>
            <person name="Li Y.H."/>
            <person name="Zhan D.L."/>
            <person name="Shen Y.T."/>
            <person name="Niu Q.F."/>
            <person name="Chang L."/>
            <person name="Qiu J."/>
            <person name="Zhao L."/>
            <person name="Xie H.B."/>
            <person name="Fu W.Y."/>
            <person name="Jin J."/>
            <person name="Li X.W."/>
            <person name="Jiao Y."/>
            <person name="Zhou C.C."/>
            <person name="Tu T."/>
            <person name="Chai C.Y."/>
            <person name="Gao J.L."/>
            <person name="Fan L.J."/>
            <person name="van de Weg E."/>
            <person name="Wang J.Y."/>
            <person name="Gao Z.S."/>
        </authorList>
    </citation>
    <scope>NUCLEOTIDE SEQUENCE [LARGE SCALE GENOMIC DNA]</scope>
    <source>
        <tissue evidence="2">Leaves</tissue>
    </source>
</reference>
<feature type="transmembrane region" description="Helical" evidence="1">
    <location>
        <begin position="158"/>
        <end position="175"/>
    </location>
</feature>
<protein>
    <submittedName>
        <fullName evidence="2">Uncharacterized protein</fullName>
    </submittedName>
</protein>
<evidence type="ECO:0000313" key="3">
    <source>
        <dbReference type="EMBL" id="KAB1218671.1"/>
    </source>
</evidence>
<feature type="transmembrane region" description="Helical" evidence="1">
    <location>
        <begin position="7"/>
        <end position="27"/>
    </location>
</feature>
<reference evidence="2" key="1">
    <citation type="submission" date="2018-07" db="EMBL/GenBank/DDBJ databases">
        <authorList>
            <person name="Gao Z.-S."/>
            <person name="Jia H.-M."/>
            <person name="Jia H.-J."/>
            <person name="Cai Q.-L."/>
            <person name="Wang Y."/>
            <person name="Zhao H.-B."/>
        </authorList>
    </citation>
    <scope>NUCLEOTIDE SEQUENCE</scope>
    <source>
        <tissue evidence="2">Leaves</tissue>
    </source>
</reference>
<reference evidence="2" key="3">
    <citation type="submission" date="2019-09" db="EMBL/GenBank/DDBJ databases">
        <authorList>
            <person name="Gao Z."/>
        </authorList>
    </citation>
    <scope>NUCLEOTIDE SEQUENCE</scope>
    <source>
        <tissue evidence="2">Leaves</tissue>
    </source>
</reference>
<comment type="caution">
    <text evidence="2">The sequence shown here is derived from an EMBL/GenBank/DDBJ whole genome shotgun (WGS) entry which is preliminary data.</text>
</comment>
<feature type="transmembrane region" description="Helical" evidence="1">
    <location>
        <begin position="187"/>
        <end position="205"/>
    </location>
</feature>
<name>A0A6A1W7A3_9ROSI</name>
<dbReference type="Proteomes" id="UP000516437">
    <property type="component" value="Chromosome 3"/>
</dbReference>
<evidence type="ECO:0000313" key="4">
    <source>
        <dbReference type="Proteomes" id="UP000516437"/>
    </source>
</evidence>
<dbReference type="PANTHER" id="PTHR35288">
    <property type="entry name" value="TAIL FIBER"/>
    <property type="match status" value="1"/>
</dbReference>
<evidence type="ECO:0000256" key="1">
    <source>
        <dbReference type="SAM" id="Phobius"/>
    </source>
</evidence>
<keyword evidence="1" id="KW-0812">Transmembrane</keyword>